<evidence type="ECO:0000313" key="1">
    <source>
        <dbReference type="EMBL" id="PWR00793.1"/>
    </source>
</evidence>
<dbReference type="Gene3D" id="3.30.420.300">
    <property type="entry name" value="2-keto-3-deoxy-galactonokinase, substrate binding domain"/>
    <property type="match status" value="1"/>
</dbReference>
<dbReference type="Proteomes" id="UP000245680">
    <property type="component" value="Unassembled WGS sequence"/>
</dbReference>
<evidence type="ECO:0000313" key="2">
    <source>
        <dbReference type="Proteomes" id="UP000245680"/>
    </source>
</evidence>
<comment type="caution">
    <text evidence="1">The sequence shown here is derived from an EMBL/GenBank/DDBJ whole genome shotgun (WGS) entry which is preliminary data.</text>
</comment>
<dbReference type="AlphaFoldDB" id="A0A2V2LFT1"/>
<keyword evidence="1" id="KW-0418">Kinase</keyword>
<reference evidence="1 2" key="1">
    <citation type="submission" date="2018-05" db="EMBL/GenBank/DDBJ databases">
        <title>Rhodobacteraceae gen. nov., sp. nov. isolated from sea water.</title>
        <authorList>
            <person name="Ren Y."/>
        </authorList>
    </citation>
    <scope>NUCLEOTIDE SEQUENCE [LARGE SCALE GENOMIC DNA]</scope>
    <source>
        <strain evidence="1 2">TG-679</strain>
    </source>
</reference>
<dbReference type="Pfam" id="PF05035">
    <property type="entry name" value="DGOK"/>
    <property type="match status" value="1"/>
</dbReference>
<sequence>MTPPPVTADWIATDWGTSHLRVWAMSGRSHVAQAQSDQGMARLAPGGFEAALLALVAPWLGVGTTRVVACGMVGARQGWVEAPYSAVPCAPLPKPPVRADATDPRLAVWVVPGLKQAAPADVMRGEETQIAGFLALNTGFDGVLCLPGTHTKWAQVSAGEVVSFQSFMTGELFATLAAHSVLRHSVSPDGWDDDAFADALDDALSRPERLAARLFTLRADALLNAADGRAARARLSGLLIGAELAAARPYWLGQPVAVIGEGAIAAPYVTALSRQGTAPVQADAGAMTRAGLIAAYRQIAP</sequence>
<dbReference type="InterPro" id="IPR042257">
    <property type="entry name" value="DGOK_C"/>
</dbReference>
<accession>A0A2V2LFT1</accession>
<keyword evidence="1" id="KW-0808">Transferase</keyword>
<gene>
    <name evidence="1" type="ORF">DKT77_19845</name>
</gene>
<dbReference type="InterPro" id="IPR007729">
    <property type="entry name" value="DGOK"/>
</dbReference>
<proteinExistence type="predicted"/>
<name>A0A2V2LFT1_9RHOB</name>
<dbReference type="GO" id="GO:0034194">
    <property type="term" value="P:D-galactonate catabolic process"/>
    <property type="evidence" value="ECO:0007669"/>
    <property type="project" value="InterPro"/>
</dbReference>
<organism evidence="1 2">
    <name type="scientific">Meridianimarinicoccus roseus</name>
    <dbReference type="NCBI Taxonomy" id="2072018"/>
    <lineage>
        <taxon>Bacteria</taxon>
        <taxon>Pseudomonadati</taxon>
        <taxon>Pseudomonadota</taxon>
        <taxon>Alphaproteobacteria</taxon>
        <taxon>Rhodobacterales</taxon>
        <taxon>Paracoccaceae</taxon>
        <taxon>Meridianimarinicoccus</taxon>
    </lineage>
</organism>
<protein>
    <submittedName>
        <fullName evidence="1">2-keto-3-deoxy-galactonokinase</fullName>
    </submittedName>
</protein>
<keyword evidence="2" id="KW-1185">Reference proteome</keyword>
<dbReference type="RefSeq" id="WP_109813379.1">
    <property type="nucleotide sequence ID" value="NZ_QGKU01000068.1"/>
</dbReference>
<dbReference type="GO" id="GO:0008671">
    <property type="term" value="F:2-dehydro-3-deoxygalactonokinase activity"/>
    <property type="evidence" value="ECO:0007669"/>
    <property type="project" value="InterPro"/>
</dbReference>
<dbReference type="InterPro" id="IPR042258">
    <property type="entry name" value="DGOK_N"/>
</dbReference>
<dbReference type="Gene3D" id="3.30.420.310">
    <property type="entry name" value="2-keto-3-deoxy-galactonokinase, C-terminal domain"/>
    <property type="match status" value="1"/>
</dbReference>
<dbReference type="EMBL" id="QGKU01000068">
    <property type="protein sequence ID" value="PWR00793.1"/>
    <property type="molecule type" value="Genomic_DNA"/>
</dbReference>
<dbReference type="OrthoDB" id="256574at2"/>